<sequence>MKTWDPVIERTEEVLSVWRSRCISTGGRLTLINSNTVEMVERWEKCVKSAYGQWEQSVHSSNTLLGSLWKNLSPPKVEVFAWMAVKENAATRSVLLSRNLITGIQHVLCPLCSLYLETHKHLSIQCHFSWTVWSVILEWWNLKWACPSPVPDLASWWLANGYKNLEKHIWESCFYATLWSIWLVRNDYIFNNSTTQAWEVGELVKTRVAMWMKAKFDIKVYSVEDFKFFLDGIRK</sequence>
<accession>A0ACC0M193</accession>
<name>A0ACC0M193_RHOML</name>
<dbReference type="Proteomes" id="UP001062846">
    <property type="component" value="Chromosome 10"/>
</dbReference>
<organism evidence="1 2">
    <name type="scientific">Rhododendron molle</name>
    <name type="common">Chinese azalea</name>
    <name type="synonym">Azalea mollis</name>
    <dbReference type="NCBI Taxonomy" id="49168"/>
    <lineage>
        <taxon>Eukaryota</taxon>
        <taxon>Viridiplantae</taxon>
        <taxon>Streptophyta</taxon>
        <taxon>Embryophyta</taxon>
        <taxon>Tracheophyta</taxon>
        <taxon>Spermatophyta</taxon>
        <taxon>Magnoliopsida</taxon>
        <taxon>eudicotyledons</taxon>
        <taxon>Gunneridae</taxon>
        <taxon>Pentapetalae</taxon>
        <taxon>asterids</taxon>
        <taxon>Ericales</taxon>
        <taxon>Ericaceae</taxon>
        <taxon>Ericoideae</taxon>
        <taxon>Rhodoreae</taxon>
        <taxon>Rhododendron</taxon>
    </lineage>
</organism>
<dbReference type="EMBL" id="CM046397">
    <property type="protein sequence ID" value="KAI8534362.1"/>
    <property type="molecule type" value="Genomic_DNA"/>
</dbReference>
<reference evidence="1" key="1">
    <citation type="submission" date="2022-02" db="EMBL/GenBank/DDBJ databases">
        <title>Plant Genome Project.</title>
        <authorList>
            <person name="Zhang R.-G."/>
        </authorList>
    </citation>
    <scope>NUCLEOTIDE SEQUENCE</scope>
    <source>
        <strain evidence="1">AT1</strain>
    </source>
</reference>
<evidence type="ECO:0000313" key="2">
    <source>
        <dbReference type="Proteomes" id="UP001062846"/>
    </source>
</evidence>
<protein>
    <submittedName>
        <fullName evidence="1">Uncharacterized protein</fullName>
    </submittedName>
</protein>
<gene>
    <name evidence="1" type="ORF">RHMOL_Rhmol10G0084400</name>
</gene>
<evidence type="ECO:0000313" key="1">
    <source>
        <dbReference type="EMBL" id="KAI8534362.1"/>
    </source>
</evidence>
<comment type="caution">
    <text evidence="1">The sequence shown here is derived from an EMBL/GenBank/DDBJ whole genome shotgun (WGS) entry which is preliminary data.</text>
</comment>
<proteinExistence type="predicted"/>
<keyword evidence="2" id="KW-1185">Reference proteome</keyword>